<keyword evidence="2" id="KW-0067">ATP-binding</keyword>
<comment type="caution">
    <text evidence="2">The sequence shown here is derived from an EMBL/GenBank/DDBJ whole genome shotgun (WGS) entry which is preliminary data.</text>
</comment>
<proteinExistence type="predicted"/>
<dbReference type="InterPro" id="IPR027417">
    <property type="entry name" value="P-loop_NTPase"/>
</dbReference>
<sequence>MNPQERAGQQPGHNIAMWGTPGSGKTTFLGALSIALSLQDQGWKLVGGDLPSTDALIKLATDLAGQRRFPRPTQGIERYRWKLVGPPPGRRRRWPWGGPAPEAVQIGLDLRDPTGEVYALNAASEDLVERLVNSRGIIYLFDPVWEFVKGNSFDYLFGVLHRITQRMLDAGEFSDGCLPHYLAVCITKFDDVRVLETAEKLRLVTPDTEGPLGFPRVSDDDARALFRWLCDVSRSGNAELVLNHIRQFFHKDRVRYYVSSSIGFYVDPELRLFDPDDVQNLIPDPDNPTQMKIRGPVYPINVTEPVTWLARELAAQDRGRR</sequence>
<evidence type="ECO:0000313" key="2">
    <source>
        <dbReference type="EMBL" id="TYB43965.1"/>
    </source>
</evidence>
<dbReference type="AlphaFoldDB" id="A0A5D0NI68"/>
<reference evidence="2 3" key="1">
    <citation type="submission" date="2019-08" db="EMBL/GenBank/DDBJ databases">
        <title>Actinomadura sp. nov. CYP1-5 isolated from mountain soil.</title>
        <authorList>
            <person name="Songsumanus A."/>
            <person name="Kuncharoen N."/>
            <person name="Kudo T."/>
            <person name="Yuki M."/>
            <person name="Igarashi Y."/>
            <person name="Tanasupawat S."/>
        </authorList>
    </citation>
    <scope>NUCLEOTIDE SEQUENCE [LARGE SCALE GENOMIC DNA]</scope>
    <source>
        <strain evidence="2 3">JCM 14158</strain>
    </source>
</reference>
<dbReference type="Proteomes" id="UP000323380">
    <property type="component" value="Unassembled WGS sequence"/>
</dbReference>
<dbReference type="GO" id="GO:0005524">
    <property type="term" value="F:ATP binding"/>
    <property type="evidence" value="ECO:0007669"/>
    <property type="project" value="UniProtKB-KW"/>
</dbReference>
<protein>
    <submittedName>
        <fullName evidence="2">ATP-binding protein</fullName>
    </submittedName>
</protein>
<accession>A0A5D0NI68</accession>
<name>A0A5D0NI68_9ACTN</name>
<keyword evidence="2" id="KW-0547">Nucleotide-binding</keyword>
<evidence type="ECO:0000256" key="1">
    <source>
        <dbReference type="SAM" id="MobiDB-lite"/>
    </source>
</evidence>
<dbReference type="STRING" id="1220554.GCA_001552135_06802"/>
<organism evidence="2 3">
    <name type="scientific">Actinomadura chibensis</name>
    <dbReference type="NCBI Taxonomy" id="392828"/>
    <lineage>
        <taxon>Bacteria</taxon>
        <taxon>Bacillati</taxon>
        <taxon>Actinomycetota</taxon>
        <taxon>Actinomycetes</taxon>
        <taxon>Streptosporangiales</taxon>
        <taxon>Thermomonosporaceae</taxon>
        <taxon>Actinomadura</taxon>
    </lineage>
</organism>
<feature type="region of interest" description="Disordered" evidence="1">
    <location>
        <begin position="1"/>
        <end position="20"/>
    </location>
</feature>
<evidence type="ECO:0000313" key="3">
    <source>
        <dbReference type="Proteomes" id="UP000323380"/>
    </source>
</evidence>
<dbReference type="RefSeq" id="WP_067901347.1">
    <property type="nucleotide sequence ID" value="NZ_VSFG01000005.1"/>
</dbReference>
<keyword evidence="3" id="KW-1185">Reference proteome</keyword>
<dbReference type="EMBL" id="VSFG01000005">
    <property type="protein sequence ID" value="TYB43965.1"/>
    <property type="molecule type" value="Genomic_DNA"/>
</dbReference>
<dbReference type="SUPFAM" id="SSF52540">
    <property type="entry name" value="P-loop containing nucleoside triphosphate hydrolases"/>
    <property type="match status" value="1"/>
</dbReference>
<gene>
    <name evidence="2" type="ORF">FXF69_23665</name>
</gene>